<dbReference type="Pfam" id="PF00909">
    <property type="entry name" value="Ammonium_transp"/>
    <property type="match status" value="1"/>
</dbReference>
<feature type="transmembrane region" description="Helical" evidence="10">
    <location>
        <begin position="159"/>
        <end position="182"/>
    </location>
</feature>
<evidence type="ECO:0000256" key="4">
    <source>
        <dbReference type="ARBA" id="ARBA00022475"/>
    </source>
</evidence>
<dbReference type="SUPFAM" id="SSF111352">
    <property type="entry name" value="Ammonium transporter"/>
    <property type="match status" value="1"/>
</dbReference>
<comment type="subcellular location">
    <subcellularLocation>
        <location evidence="1 10">Cell membrane</location>
        <topology evidence="1 10">Multi-pass membrane protein</topology>
    </subcellularLocation>
</comment>
<evidence type="ECO:0000256" key="6">
    <source>
        <dbReference type="ARBA" id="ARBA00022989"/>
    </source>
</evidence>
<dbReference type="GO" id="GO:0005886">
    <property type="term" value="C:plasma membrane"/>
    <property type="evidence" value="ECO:0007669"/>
    <property type="project" value="UniProtKB-SubCell"/>
</dbReference>
<dbReference type="InterPro" id="IPR024041">
    <property type="entry name" value="NH4_transpt_AmtB-like_dom"/>
</dbReference>
<protein>
    <recommendedName>
        <fullName evidence="9 10">Ammonium transporter</fullName>
    </recommendedName>
</protein>
<dbReference type="RefSeq" id="WP_077835121.1">
    <property type="nucleotide sequence ID" value="NZ_CP096983.1"/>
</dbReference>
<feature type="transmembrane region" description="Helical" evidence="10">
    <location>
        <begin position="126"/>
        <end position="147"/>
    </location>
</feature>
<keyword evidence="6 10" id="KW-1133">Transmembrane helix</keyword>
<proteinExistence type="inferred from homology"/>
<feature type="transmembrane region" description="Helical" evidence="10">
    <location>
        <begin position="278"/>
        <end position="299"/>
    </location>
</feature>
<keyword evidence="12" id="KW-1185">Reference proteome</keyword>
<feature type="transmembrane region" description="Helical" evidence="10">
    <location>
        <begin position="354"/>
        <end position="379"/>
    </location>
</feature>
<evidence type="ECO:0000256" key="2">
    <source>
        <dbReference type="ARBA" id="ARBA00005887"/>
    </source>
</evidence>
<dbReference type="AlphaFoldDB" id="A0A1S8LUZ8"/>
<evidence type="ECO:0000313" key="12">
    <source>
        <dbReference type="Proteomes" id="UP000190951"/>
    </source>
</evidence>
<dbReference type="FunFam" id="1.10.3430.10:FF:000007">
    <property type="entry name" value="Ammonium transporter"/>
    <property type="match status" value="1"/>
</dbReference>
<evidence type="ECO:0000313" key="11">
    <source>
        <dbReference type="EMBL" id="URZ10436.1"/>
    </source>
</evidence>
<evidence type="ECO:0000256" key="3">
    <source>
        <dbReference type="ARBA" id="ARBA00022448"/>
    </source>
</evidence>
<dbReference type="InterPro" id="IPR001905">
    <property type="entry name" value="Ammonium_transpt"/>
</dbReference>
<keyword evidence="3 10" id="KW-0813">Transport</keyword>
<feature type="transmembrane region" description="Helical" evidence="10">
    <location>
        <begin position="194"/>
        <end position="212"/>
    </location>
</feature>
<evidence type="ECO:0000256" key="5">
    <source>
        <dbReference type="ARBA" id="ARBA00022692"/>
    </source>
</evidence>
<dbReference type="InterPro" id="IPR029020">
    <property type="entry name" value="Ammonium/urea_transptr"/>
</dbReference>
<dbReference type="Gene3D" id="1.10.3430.10">
    <property type="entry name" value="Ammonium transporter AmtB like domains"/>
    <property type="match status" value="1"/>
</dbReference>
<evidence type="ECO:0000256" key="8">
    <source>
        <dbReference type="ARBA" id="ARBA00023177"/>
    </source>
</evidence>
<sequence>MNFADTTFVFLSTVLVMLMTPGLAMFYGGMVKTKNTLSTMMHSYACMIIISLQWVLIGYSIAFGPDISGLIGNLQYALLHHVGFKPFAPYSSTIPHSLFMMFQLMFAIITPGLITGAFAERIKFPAFILFILLWATLIYDPLAHWVWGDGGWIKKLGAIDFAGGTVVHISSGVSGLVAAIMIGKRKNIKTSPNNLTLTFIGGALLWFGWFGFNAGSALGINAVAMNAFITTNTAAAAAAAAWIACEWFITKRPTVLGALTGTLAGLVSITPACGFVTVGSSLIIGILGGIICFFSVSFLKKKFKYDDALDAFGCHGVGGTWGAIATGIFATKAVNSGGANGLLYGDPSLVLKQLIATGATYAYSIIGTIIIIKLVTLVFKIRSSEDEELQGLDISIHGERAYHID</sequence>
<evidence type="ECO:0000256" key="10">
    <source>
        <dbReference type="RuleBase" id="RU362002"/>
    </source>
</evidence>
<feature type="transmembrane region" description="Helical" evidence="10">
    <location>
        <begin position="98"/>
        <end position="119"/>
    </location>
</feature>
<keyword evidence="4" id="KW-1003">Cell membrane</keyword>
<accession>A0A1S8LUZ8</accession>
<feature type="transmembrane region" description="Helical" evidence="10">
    <location>
        <begin position="218"/>
        <end position="243"/>
    </location>
</feature>
<dbReference type="STRING" id="84029.CROST_05660"/>
<gene>
    <name evidence="11" type="primary">nrgA</name>
    <name evidence="11" type="ORF">CROST_011450</name>
</gene>
<organism evidence="11 12">
    <name type="scientific">Clostridium felsineum</name>
    <dbReference type="NCBI Taxonomy" id="36839"/>
    <lineage>
        <taxon>Bacteria</taxon>
        <taxon>Bacillati</taxon>
        <taxon>Bacillota</taxon>
        <taxon>Clostridia</taxon>
        <taxon>Eubacteriales</taxon>
        <taxon>Clostridiaceae</taxon>
        <taxon>Clostridium</taxon>
    </lineage>
</organism>
<name>A0A1S8LUZ8_9CLOT</name>
<feature type="transmembrane region" description="Helical" evidence="10">
    <location>
        <begin position="311"/>
        <end position="334"/>
    </location>
</feature>
<keyword evidence="8 10" id="KW-0924">Ammonia transport</keyword>
<dbReference type="KEGG" id="crw:CROST_011450"/>
<comment type="similarity">
    <text evidence="2 10">Belongs to the ammonia transporter channel (TC 1.A.11.2) family.</text>
</comment>
<dbReference type="PANTHER" id="PTHR43029">
    <property type="entry name" value="AMMONIUM TRANSPORTER MEP2"/>
    <property type="match status" value="1"/>
</dbReference>
<feature type="transmembrane region" description="Helical" evidence="10">
    <location>
        <begin position="255"/>
        <end position="272"/>
    </location>
</feature>
<feature type="transmembrane region" description="Helical" evidence="10">
    <location>
        <begin position="6"/>
        <end position="29"/>
    </location>
</feature>
<evidence type="ECO:0000256" key="1">
    <source>
        <dbReference type="ARBA" id="ARBA00004651"/>
    </source>
</evidence>
<dbReference type="PROSITE" id="PS01219">
    <property type="entry name" value="AMMONIUM_TRANSP"/>
    <property type="match status" value="1"/>
</dbReference>
<feature type="transmembrane region" description="Helical" evidence="10">
    <location>
        <begin position="41"/>
        <end position="62"/>
    </location>
</feature>
<dbReference type="Proteomes" id="UP000190951">
    <property type="component" value="Chromosome"/>
</dbReference>
<dbReference type="EMBL" id="CP096983">
    <property type="protein sequence ID" value="URZ10436.1"/>
    <property type="molecule type" value="Genomic_DNA"/>
</dbReference>
<keyword evidence="5 10" id="KW-0812">Transmembrane</keyword>
<dbReference type="NCBIfam" id="TIGR00836">
    <property type="entry name" value="amt"/>
    <property type="match status" value="1"/>
</dbReference>
<dbReference type="InterPro" id="IPR018047">
    <property type="entry name" value="Ammonium_transpt_CS"/>
</dbReference>
<dbReference type="PANTHER" id="PTHR43029:SF10">
    <property type="entry name" value="AMMONIUM TRANSPORTER MEP2"/>
    <property type="match status" value="1"/>
</dbReference>
<evidence type="ECO:0000256" key="7">
    <source>
        <dbReference type="ARBA" id="ARBA00023136"/>
    </source>
</evidence>
<keyword evidence="7 10" id="KW-0472">Membrane</keyword>
<reference evidence="11 12" key="1">
    <citation type="submission" date="2022-04" db="EMBL/GenBank/DDBJ databases">
        <title>Genome sequence of C. roseum typestrain.</title>
        <authorList>
            <person name="Poehlein A."/>
            <person name="Schoch T."/>
            <person name="Duerre P."/>
            <person name="Daniel R."/>
        </authorList>
    </citation>
    <scope>NUCLEOTIDE SEQUENCE [LARGE SCALE GENOMIC DNA]</scope>
    <source>
        <strain evidence="11 12">DSM 7320</strain>
    </source>
</reference>
<dbReference type="GO" id="GO:0008519">
    <property type="term" value="F:ammonium channel activity"/>
    <property type="evidence" value="ECO:0007669"/>
    <property type="project" value="InterPro"/>
</dbReference>
<evidence type="ECO:0000256" key="9">
    <source>
        <dbReference type="ARBA" id="ARBA00050025"/>
    </source>
</evidence>